<evidence type="ECO:0000256" key="5">
    <source>
        <dbReference type="PIRNR" id="PIRNR038471"/>
    </source>
</evidence>
<evidence type="ECO:0000313" key="9">
    <source>
        <dbReference type="EMBL" id="UYM15142.1"/>
    </source>
</evidence>
<feature type="region of interest" description="Disordered" evidence="7">
    <location>
        <begin position="296"/>
        <end position="325"/>
    </location>
</feature>
<comment type="similarity">
    <text evidence="1 5">Belongs to the MreC family.</text>
</comment>
<evidence type="ECO:0000256" key="3">
    <source>
        <dbReference type="ARBA" id="ARBA00022960"/>
    </source>
</evidence>
<dbReference type="Gene3D" id="2.40.10.350">
    <property type="entry name" value="Rod shape-determining protein MreC, domain 2"/>
    <property type="match status" value="1"/>
</dbReference>
<proteinExistence type="inferred from homology"/>
<dbReference type="RefSeq" id="WP_262597011.1">
    <property type="nucleotide sequence ID" value="NZ_CP103300.1"/>
</dbReference>
<sequence length="325" mass="35359">MACPLWGNAFDGKRSAFIKPIFSQQQSLATRFVLLTLLSLGLLFVDHSFNYLSVVRNWMTAAATPVQFLADIPSRVWGVADEFVTSRSDLMEDNARLKAKNLILEQKVQKLASLTAQNIRLRELLNSSELVDEQVQVAEIVGVDPDPFRHIVTINKGSLDGVFEGQAIVDAHGVMGQVVEVTPLSSRVVLVTDNSSRIPVQVNRTGYRAVAAGTGLPDSMELMHIPDTADIREGDLLTSSGLGQRYPAGYPLGTVRKVTHNPGDAFSTVEIQLLAEVNRSRLVLLVFRTPYESILDLPEEENAGKDSAGKDSSGQADGEQQGEGS</sequence>
<evidence type="ECO:0000256" key="4">
    <source>
        <dbReference type="ARBA" id="ARBA00032089"/>
    </source>
</evidence>
<dbReference type="Gene3D" id="2.40.10.340">
    <property type="entry name" value="Rod shape-determining protein MreC, domain 1"/>
    <property type="match status" value="1"/>
</dbReference>
<dbReference type="InterPro" id="IPR055342">
    <property type="entry name" value="MreC_beta-barrel_core"/>
</dbReference>
<dbReference type="EMBL" id="CP103300">
    <property type="protein sequence ID" value="UYM15142.1"/>
    <property type="molecule type" value="Genomic_DNA"/>
</dbReference>
<feature type="coiled-coil region" evidence="6">
    <location>
        <begin position="87"/>
        <end position="124"/>
    </location>
</feature>
<dbReference type="NCBIfam" id="TIGR00219">
    <property type="entry name" value="mreC"/>
    <property type="match status" value="1"/>
</dbReference>
<name>A0ABY6GQW2_9GAMM</name>
<dbReference type="InterPro" id="IPR042177">
    <property type="entry name" value="Cell/Rod_1"/>
</dbReference>
<evidence type="ECO:0000259" key="8">
    <source>
        <dbReference type="Pfam" id="PF04085"/>
    </source>
</evidence>
<evidence type="ECO:0000313" key="10">
    <source>
        <dbReference type="Proteomes" id="UP001163255"/>
    </source>
</evidence>
<dbReference type="PANTHER" id="PTHR34138:SF1">
    <property type="entry name" value="CELL SHAPE-DETERMINING PROTEIN MREC"/>
    <property type="match status" value="1"/>
</dbReference>
<organism evidence="9 10">
    <name type="scientific">Endozoicomonas euniceicola</name>
    <dbReference type="NCBI Taxonomy" id="1234143"/>
    <lineage>
        <taxon>Bacteria</taxon>
        <taxon>Pseudomonadati</taxon>
        <taxon>Pseudomonadota</taxon>
        <taxon>Gammaproteobacteria</taxon>
        <taxon>Oceanospirillales</taxon>
        <taxon>Endozoicomonadaceae</taxon>
        <taxon>Endozoicomonas</taxon>
    </lineage>
</organism>
<evidence type="ECO:0000256" key="6">
    <source>
        <dbReference type="SAM" id="Coils"/>
    </source>
</evidence>
<dbReference type="Pfam" id="PF04085">
    <property type="entry name" value="MreC"/>
    <property type="match status" value="1"/>
</dbReference>
<dbReference type="InterPro" id="IPR007221">
    <property type="entry name" value="MreC"/>
</dbReference>
<dbReference type="Proteomes" id="UP001163255">
    <property type="component" value="Chromosome"/>
</dbReference>
<dbReference type="PANTHER" id="PTHR34138">
    <property type="entry name" value="CELL SHAPE-DETERMINING PROTEIN MREC"/>
    <property type="match status" value="1"/>
</dbReference>
<keyword evidence="3 5" id="KW-0133">Cell shape</keyword>
<keyword evidence="10" id="KW-1185">Reference proteome</keyword>
<dbReference type="InterPro" id="IPR042175">
    <property type="entry name" value="Cell/Rod_MreC_2"/>
</dbReference>
<evidence type="ECO:0000256" key="7">
    <source>
        <dbReference type="SAM" id="MobiDB-lite"/>
    </source>
</evidence>
<keyword evidence="6" id="KW-0175">Coiled coil</keyword>
<evidence type="ECO:0000256" key="2">
    <source>
        <dbReference type="ARBA" id="ARBA00013855"/>
    </source>
</evidence>
<reference evidence="9" key="1">
    <citation type="submission" date="2022-10" db="EMBL/GenBank/DDBJ databases">
        <title>Completed Genome Sequence of two octocoral isolated bacterium, Endozoicomonas euniceicola EF212T and Endozoicomonas gorgoniicola PS125T.</title>
        <authorList>
            <person name="Chiou Y.-J."/>
            <person name="Chen Y.-H."/>
        </authorList>
    </citation>
    <scope>NUCLEOTIDE SEQUENCE</scope>
    <source>
        <strain evidence="9">EF212</strain>
    </source>
</reference>
<feature type="domain" description="Rod shape-determining protein MreC beta-barrel core" evidence="8">
    <location>
        <begin position="140"/>
        <end position="286"/>
    </location>
</feature>
<accession>A0ABY6GQW2</accession>
<protein>
    <recommendedName>
        <fullName evidence="2 5">Cell shape-determining protein MreC</fullName>
    </recommendedName>
    <alternativeName>
        <fullName evidence="4 5">Cell shape protein MreC</fullName>
    </alternativeName>
</protein>
<evidence type="ECO:0000256" key="1">
    <source>
        <dbReference type="ARBA" id="ARBA00009369"/>
    </source>
</evidence>
<gene>
    <name evidence="9" type="primary">mreC</name>
    <name evidence="9" type="ORF">NX720_20085</name>
</gene>
<comment type="function">
    <text evidence="5">Involved in formation and maintenance of cell shape.</text>
</comment>
<dbReference type="PIRSF" id="PIRSF038471">
    <property type="entry name" value="MreC"/>
    <property type="match status" value="1"/>
</dbReference>